<dbReference type="EMBL" id="KZ293446">
    <property type="protein sequence ID" value="PBK65302.1"/>
    <property type="molecule type" value="Genomic_DNA"/>
</dbReference>
<gene>
    <name evidence="1" type="ORF">ARMSODRAFT_1022419</name>
</gene>
<organism evidence="1 2">
    <name type="scientific">Armillaria solidipes</name>
    <dbReference type="NCBI Taxonomy" id="1076256"/>
    <lineage>
        <taxon>Eukaryota</taxon>
        <taxon>Fungi</taxon>
        <taxon>Dikarya</taxon>
        <taxon>Basidiomycota</taxon>
        <taxon>Agaricomycotina</taxon>
        <taxon>Agaricomycetes</taxon>
        <taxon>Agaricomycetidae</taxon>
        <taxon>Agaricales</taxon>
        <taxon>Marasmiineae</taxon>
        <taxon>Physalacriaceae</taxon>
        <taxon>Armillaria</taxon>
    </lineage>
</organism>
<accession>A0A2H3BE37</accession>
<dbReference type="Proteomes" id="UP000218334">
    <property type="component" value="Unassembled WGS sequence"/>
</dbReference>
<evidence type="ECO:0000313" key="2">
    <source>
        <dbReference type="Proteomes" id="UP000218334"/>
    </source>
</evidence>
<dbReference type="AlphaFoldDB" id="A0A2H3BE37"/>
<keyword evidence="2" id="KW-1185">Reference proteome</keyword>
<evidence type="ECO:0008006" key="3">
    <source>
        <dbReference type="Google" id="ProtNLM"/>
    </source>
</evidence>
<name>A0A2H3BE37_9AGAR</name>
<reference evidence="2" key="1">
    <citation type="journal article" date="2017" name="Nat. Ecol. Evol.">
        <title>Genome expansion and lineage-specific genetic innovations in the forest pathogenic fungi Armillaria.</title>
        <authorList>
            <person name="Sipos G."/>
            <person name="Prasanna A.N."/>
            <person name="Walter M.C."/>
            <person name="O'Connor E."/>
            <person name="Balint B."/>
            <person name="Krizsan K."/>
            <person name="Kiss B."/>
            <person name="Hess J."/>
            <person name="Varga T."/>
            <person name="Slot J."/>
            <person name="Riley R."/>
            <person name="Boka B."/>
            <person name="Rigling D."/>
            <person name="Barry K."/>
            <person name="Lee J."/>
            <person name="Mihaltcheva S."/>
            <person name="LaButti K."/>
            <person name="Lipzen A."/>
            <person name="Waldron R."/>
            <person name="Moloney N.M."/>
            <person name="Sperisen C."/>
            <person name="Kredics L."/>
            <person name="Vagvoelgyi C."/>
            <person name="Patrignani A."/>
            <person name="Fitzpatrick D."/>
            <person name="Nagy I."/>
            <person name="Doyle S."/>
            <person name="Anderson J.B."/>
            <person name="Grigoriev I.V."/>
            <person name="Gueldener U."/>
            <person name="Muensterkoetter M."/>
            <person name="Nagy L.G."/>
        </authorList>
    </citation>
    <scope>NUCLEOTIDE SEQUENCE [LARGE SCALE GENOMIC DNA]</scope>
    <source>
        <strain evidence="2">28-4</strain>
    </source>
</reference>
<protein>
    <recommendedName>
        <fullName evidence="3">F-box domain-containing protein</fullName>
    </recommendedName>
</protein>
<dbReference type="STRING" id="1076256.A0A2H3BE37"/>
<proteinExistence type="predicted"/>
<evidence type="ECO:0000313" key="1">
    <source>
        <dbReference type="EMBL" id="PBK65302.1"/>
    </source>
</evidence>
<sequence>MSYAYPRIRIPSSLCGLTAGSLKSLIIDALFAIPVEAQADLLGLLKTTPSLSRLSISCRSVPEGNKNNGLLLGLNANVNPGLLPCLTSLEFCFININPYLDPSFVDMVQSRRYLAPARAALQTLRLSVPFVLLSANNEANVRWKDMCDEGLVTYGVDS</sequence>